<dbReference type="GO" id="GO:0019843">
    <property type="term" value="F:rRNA binding"/>
    <property type="evidence" value="ECO:0007669"/>
    <property type="project" value="InterPro"/>
</dbReference>
<keyword evidence="3" id="KW-1185">Reference proteome</keyword>
<gene>
    <name evidence="2" type="ORF">CEUSTIGMA_g12241.t1</name>
</gene>
<accession>A0A250XPU3</accession>
<sequence>MKKMIASRTKSQALNSARQTSTLCGSLVRPLALKRCSPFQEDNRIGHSLRKTVCLATYAKAPEEEKVKLSTLDLDESLTLPSGYHWYETMMILNSTLSDEERDKELARFEAYLNKEDCQNINALIRGRTRMAYPMRGEWEGIYVLYTYAAKRNTAKNIQLLLSNPEAGSEGKLLRHITFFKF</sequence>
<dbReference type="EMBL" id="BEGY01000136">
    <property type="protein sequence ID" value="GAX84820.1"/>
    <property type="molecule type" value="Genomic_DNA"/>
</dbReference>
<evidence type="ECO:0000313" key="3">
    <source>
        <dbReference type="Proteomes" id="UP000232323"/>
    </source>
</evidence>
<dbReference type="SUPFAM" id="SSF54995">
    <property type="entry name" value="Ribosomal protein S6"/>
    <property type="match status" value="1"/>
</dbReference>
<dbReference type="GO" id="GO:0006412">
    <property type="term" value="P:translation"/>
    <property type="evidence" value="ECO:0007669"/>
    <property type="project" value="InterPro"/>
</dbReference>
<dbReference type="GO" id="GO:0005840">
    <property type="term" value="C:ribosome"/>
    <property type="evidence" value="ECO:0007669"/>
    <property type="project" value="InterPro"/>
</dbReference>
<dbReference type="InterPro" id="IPR000529">
    <property type="entry name" value="Ribosomal_bS6"/>
</dbReference>
<evidence type="ECO:0000313" key="2">
    <source>
        <dbReference type="EMBL" id="GAX84820.1"/>
    </source>
</evidence>
<protein>
    <recommendedName>
        <fullName evidence="4">Ribosomal protein S6</fullName>
    </recommendedName>
</protein>
<dbReference type="OrthoDB" id="2014413at2759"/>
<proteinExistence type="inferred from homology"/>
<dbReference type="Gene3D" id="3.30.70.60">
    <property type="match status" value="1"/>
</dbReference>
<dbReference type="GO" id="GO:0003735">
    <property type="term" value="F:structural constituent of ribosome"/>
    <property type="evidence" value="ECO:0007669"/>
    <property type="project" value="InterPro"/>
</dbReference>
<reference evidence="2 3" key="1">
    <citation type="submission" date="2017-08" db="EMBL/GenBank/DDBJ databases">
        <title>Acidophilic green algal genome provides insights into adaptation to an acidic environment.</title>
        <authorList>
            <person name="Hirooka S."/>
            <person name="Hirose Y."/>
            <person name="Kanesaki Y."/>
            <person name="Higuchi S."/>
            <person name="Fujiwara T."/>
            <person name="Onuma R."/>
            <person name="Era A."/>
            <person name="Ohbayashi R."/>
            <person name="Uzuka A."/>
            <person name="Nozaki H."/>
            <person name="Yoshikawa H."/>
            <person name="Miyagishima S.Y."/>
        </authorList>
    </citation>
    <scope>NUCLEOTIDE SEQUENCE [LARGE SCALE GENOMIC DNA]</scope>
    <source>
        <strain evidence="2 3">NIES-2499</strain>
    </source>
</reference>
<comment type="caution">
    <text evidence="2">The sequence shown here is derived from an EMBL/GenBank/DDBJ whole genome shotgun (WGS) entry which is preliminary data.</text>
</comment>
<dbReference type="Pfam" id="PF01250">
    <property type="entry name" value="Ribosomal_S6"/>
    <property type="match status" value="1"/>
</dbReference>
<evidence type="ECO:0000256" key="1">
    <source>
        <dbReference type="ARBA" id="ARBA00009512"/>
    </source>
</evidence>
<dbReference type="Proteomes" id="UP000232323">
    <property type="component" value="Unassembled WGS sequence"/>
</dbReference>
<dbReference type="AlphaFoldDB" id="A0A250XPU3"/>
<dbReference type="InterPro" id="IPR014717">
    <property type="entry name" value="Transl_elong_EF1B/ribsomal_bS6"/>
</dbReference>
<dbReference type="STRING" id="1157962.A0A250XPU3"/>
<dbReference type="InterPro" id="IPR035980">
    <property type="entry name" value="Ribosomal_bS6_sf"/>
</dbReference>
<organism evidence="2 3">
    <name type="scientific">Chlamydomonas eustigma</name>
    <dbReference type="NCBI Taxonomy" id="1157962"/>
    <lineage>
        <taxon>Eukaryota</taxon>
        <taxon>Viridiplantae</taxon>
        <taxon>Chlorophyta</taxon>
        <taxon>core chlorophytes</taxon>
        <taxon>Chlorophyceae</taxon>
        <taxon>CS clade</taxon>
        <taxon>Chlamydomonadales</taxon>
        <taxon>Chlamydomonadaceae</taxon>
        <taxon>Chlamydomonas</taxon>
    </lineage>
</organism>
<name>A0A250XPU3_9CHLO</name>
<comment type="similarity">
    <text evidence="1">Belongs to the bacterial ribosomal protein bS6 family.</text>
</comment>
<evidence type="ECO:0008006" key="4">
    <source>
        <dbReference type="Google" id="ProtNLM"/>
    </source>
</evidence>